<gene>
    <name evidence="11" type="ORF">AOG54_04980</name>
    <name evidence="10" type="ORF">SE19_02170</name>
</gene>
<dbReference type="GO" id="GO:0005829">
    <property type="term" value="C:cytosol"/>
    <property type="evidence" value="ECO:0007669"/>
    <property type="project" value="TreeGrafter"/>
</dbReference>
<evidence type="ECO:0000313" key="13">
    <source>
        <dbReference type="Proteomes" id="UP000050515"/>
    </source>
</evidence>
<dbReference type="EMBL" id="LJCQ01000121">
    <property type="protein sequence ID" value="KPV47164.1"/>
    <property type="molecule type" value="Genomic_DNA"/>
</dbReference>
<evidence type="ECO:0000256" key="6">
    <source>
        <dbReference type="ARBA" id="ARBA00022822"/>
    </source>
</evidence>
<protein>
    <recommendedName>
        <fullName evidence="4">tryptophan synthase</fullName>
        <ecNumber evidence="4">4.2.1.20</ecNumber>
    </recommendedName>
</protein>
<evidence type="ECO:0000256" key="9">
    <source>
        <dbReference type="ARBA" id="ARBA00049047"/>
    </source>
</evidence>
<dbReference type="Proteomes" id="UP000050515">
    <property type="component" value="Unassembled WGS sequence"/>
</dbReference>
<keyword evidence="8" id="KW-0456">Lyase</keyword>
<accession>A0A0P9D3H0</accession>
<dbReference type="Pfam" id="PF00290">
    <property type="entry name" value="Trp_syntA"/>
    <property type="match status" value="1"/>
</dbReference>
<dbReference type="InterPro" id="IPR011060">
    <property type="entry name" value="RibuloseP-bd_barrel"/>
</dbReference>
<proteinExistence type="predicted"/>
<keyword evidence="6" id="KW-0822">Tryptophan biosynthesis</keyword>
<evidence type="ECO:0000313" key="10">
    <source>
        <dbReference type="EMBL" id="KPV47164.1"/>
    </source>
</evidence>
<evidence type="ECO:0000256" key="2">
    <source>
        <dbReference type="ARBA" id="ARBA00004733"/>
    </source>
</evidence>
<dbReference type="InterPro" id="IPR002028">
    <property type="entry name" value="Trp_synthase_suA"/>
</dbReference>
<name>A0A0P9D3H0_9ARCH</name>
<reference evidence="11 12" key="2">
    <citation type="submission" date="2015-09" db="EMBL/GenBank/DDBJ databases">
        <title>Heavy metals and arsenic resistance mechanisms in polyextremophilic archaea of the family Ferroplasmaceae.</title>
        <authorList>
            <person name="Bulaev A.G."/>
            <person name="Kanygina A.V."/>
        </authorList>
    </citation>
    <scope>NUCLEOTIDE SEQUENCE [LARGE SCALE GENOMIC DNA]</scope>
    <source>
        <strain evidence="11 12">VT</strain>
    </source>
</reference>
<evidence type="ECO:0000313" key="11">
    <source>
        <dbReference type="EMBL" id="KQB34443.1"/>
    </source>
</evidence>
<sequence length="245" mass="28371">MKNLIPYFTLGYPDNNTLKDFLMAMPVNKINYIEFGFPSDDPRYDGPTIRITHRVGNQNFNDGFYKPIFQYFKSNGIKMYSLSYYSDIGPKFEDFISYLISRGFSGIIIPDLIIDYYSEAEEKISYLNNKNFEYIPFFSPSTPDHIIKKIAEMTSSWIYYGLQPSTGIDIPYEIDYTTERINQLLPGREITYGFGIKTEEDIKQLMKNGGSGVAIGSYIEKMLEKNDKKGFLDYINKIRGVLDDE</sequence>
<dbReference type="PANTHER" id="PTHR43406">
    <property type="entry name" value="TRYPTOPHAN SYNTHASE, ALPHA CHAIN"/>
    <property type="match status" value="1"/>
</dbReference>
<comment type="catalytic activity">
    <reaction evidence="9">
        <text>(1S,2R)-1-C-(indol-3-yl)glycerol 3-phosphate + L-serine = D-glyceraldehyde 3-phosphate + L-tryptophan + H2O</text>
        <dbReference type="Rhea" id="RHEA:10532"/>
        <dbReference type="ChEBI" id="CHEBI:15377"/>
        <dbReference type="ChEBI" id="CHEBI:33384"/>
        <dbReference type="ChEBI" id="CHEBI:57912"/>
        <dbReference type="ChEBI" id="CHEBI:58866"/>
        <dbReference type="ChEBI" id="CHEBI:59776"/>
        <dbReference type="EC" id="4.2.1.20"/>
    </reaction>
</comment>
<evidence type="ECO:0000256" key="1">
    <source>
        <dbReference type="ARBA" id="ARBA00003365"/>
    </source>
</evidence>
<comment type="caution">
    <text evidence="10">The sequence shown here is derived from an EMBL/GenBank/DDBJ whole genome shotgun (WGS) entry which is preliminary data.</text>
</comment>
<evidence type="ECO:0000256" key="8">
    <source>
        <dbReference type="ARBA" id="ARBA00023239"/>
    </source>
</evidence>
<dbReference type="GeneID" id="84222156"/>
<evidence type="ECO:0000256" key="5">
    <source>
        <dbReference type="ARBA" id="ARBA00022605"/>
    </source>
</evidence>
<dbReference type="PANTHER" id="PTHR43406:SF1">
    <property type="entry name" value="TRYPTOPHAN SYNTHASE ALPHA CHAIN, CHLOROPLASTIC"/>
    <property type="match status" value="1"/>
</dbReference>
<reference evidence="10 13" key="1">
    <citation type="submission" date="2015-09" db="EMBL/GenBank/DDBJ databases">
        <title>Draft genome sequence of Acidiplasma aeolicum DSM 18409.</title>
        <authorList>
            <person name="Hemp J."/>
        </authorList>
    </citation>
    <scope>NUCLEOTIDE SEQUENCE [LARGE SCALE GENOMIC DNA]</scope>
    <source>
        <strain evidence="10 13">V</strain>
    </source>
</reference>
<keyword evidence="5" id="KW-0028">Amino-acid biosynthesis</keyword>
<keyword evidence="7" id="KW-0057">Aromatic amino acid biosynthesis</keyword>
<evidence type="ECO:0000313" key="12">
    <source>
        <dbReference type="Proteomes" id="UP000050320"/>
    </source>
</evidence>
<evidence type="ECO:0000256" key="4">
    <source>
        <dbReference type="ARBA" id="ARBA00012043"/>
    </source>
</evidence>
<dbReference type="AlphaFoldDB" id="A0A0P9D3H0"/>
<dbReference type="Gene3D" id="3.20.20.70">
    <property type="entry name" value="Aldolase class I"/>
    <property type="match status" value="1"/>
</dbReference>
<evidence type="ECO:0000256" key="3">
    <source>
        <dbReference type="ARBA" id="ARBA00011270"/>
    </source>
</evidence>
<dbReference type="PATRIC" id="fig|507754.4.peg.1800"/>
<dbReference type="UniPathway" id="UPA00035">
    <property type="reaction ID" value="UER00044"/>
</dbReference>
<organism evidence="10 13">
    <name type="scientific">Acidiplasma aeolicum</name>
    <dbReference type="NCBI Taxonomy" id="507754"/>
    <lineage>
        <taxon>Archaea</taxon>
        <taxon>Methanobacteriati</taxon>
        <taxon>Thermoplasmatota</taxon>
        <taxon>Thermoplasmata</taxon>
        <taxon>Thermoplasmatales</taxon>
        <taxon>Ferroplasmaceae</taxon>
        <taxon>Acidiplasma</taxon>
    </lineage>
</organism>
<dbReference type="GO" id="GO:0004834">
    <property type="term" value="F:tryptophan synthase activity"/>
    <property type="evidence" value="ECO:0007669"/>
    <property type="project" value="UniProtKB-EC"/>
</dbReference>
<dbReference type="InterPro" id="IPR013785">
    <property type="entry name" value="Aldolase_TIM"/>
</dbReference>
<comment type="subunit">
    <text evidence="3">Tetramer of two alpha and two beta chains.</text>
</comment>
<evidence type="ECO:0000256" key="7">
    <source>
        <dbReference type="ARBA" id="ARBA00023141"/>
    </source>
</evidence>
<keyword evidence="12" id="KW-1185">Reference proteome</keyword>
<dbReference type="CDD" id="cd04724">
    <property type="entry name" value="Tryptophan_synthase_alpha"/>
    <property type="match status" value="1"/>
</dbReference>
<comment type="function">
    <text evidence="1">The alpha subunit is responsible for the aldol cleavage of indoleglycerol phosphate to indole and glyceraldehyde 3-phosphate.</text>
</comment>
<dbReference type="EMBL" id="LKBG01000241">
    <property type="protein sequence ID" value="KQB34443.1"/>
    <property type="molecule type" value="Genomic_DNA"/>
</dbReference>
<dbReference type="SUPFAM" id="SSF51366">
    <property type="entry name" value="Ribulose-phoshate binding barrel"/>
    <property type="match status" value="1"/>
</dbReference>
<dbReference type="OrthoDB" id="25658at2157"/>
<dbReference type="EC" id="4.2.1.20" evidence="4"/>
<dbReference type="Proteomes" id="UP000050320">
    <property type="component" value="Unassembled WGS sequence"/>
</dbReference>
<dbReference type="RefSeq" id="WP_048102149.1">
    <property type="nucleotide sequence ID" value="NZ_JBBYJF010000006.1"/>
</dbReference>
<comment type="pathway">
    <text evidence="2">Amino-acid biosynthesis; L-tryptophan biosynthesis; L-tryptophan from chorismate: step 5/5.</text>
</comment>